<evidence type="ECO:0000259" key="5">
    <source>
        <dbReference type="PROSITE" id="PS50949"/>
    </source>
</evidence>
<reference evidence="6 7" key="1">
    <citation type="submission" date="2020-04" db="EMBL/GenBank/DDBJ databases">
        <authorList>
            <person name="Yoon J."/>
        </authorList>
    </citation>
    <scope>NUCLEOTIDE SEQUENCE [LARGE SCALE GENOMIC DNA]</scope>
    <source>
        <strain evidence="6 7">KMU-115</strain>
    </source>
</reference>
<organism evidence="6 7">
    <name type="scientific">Roseicyclus persicicus</name>
    <dbReference type="NCBI Taxonomy" id="2650661"/>
    <lineage>
        <taxon>Bacteria</taxon>
        <taxon>Pseudomonadati</taxon>
        <taxon>Pseudomonadota</taxon>
        <taxon>Alphaproteobacteria</taxon>
        <taxon>Rhodobacterales</taxon>
        <taxon>Roseobacteraceae</taxon>
        <taxon>Roseicyclus</taxon>
    </lineage>
</organism>
<dbReference type="EMBL" id="JAAZQQ010000002">
    <property type="protein sequence ID" value="NKX44544.1"/>
    <property type="molecule type" value="Genomic_DNA"/>
</dbReference>
<dbReference type="PANTHER" id="PTHR43537:SF24">
    <property type="entry name" value="GLUCONATE OPERON TRANSCRIPTIONAL REPRESSOR"/>
    <property type="match status" value="1"/>
</dbReference>
<dbReference type="Proteomes" id="UP000526408">
    <property type="component" value="Unassembled WGS sequence"/>
</dbReference>
<gene>
    <name evidence="6" type="ORF">HCU73_08075</name>
</gene>
<proteinExistence type="predicted"/>
<dbReference type="PROSITE" id="PS50949">
    <property type="entry name" value="HTH_GNTR"/>
    <property type="match status" value="1"/>
</dbReference>
<dbReference type="GO" id="GO:0003677">
    <property type="term" value="F:DNA binding"/>
    <property type="evidence" value="ECO:0007669"/>
    <property type="project" value="UniProtKB-KW"/>
</dbReference>
<dbReference type="SMART" id="SM00895">
    <property type="entry name" value="FCD"/>
    <property type="match status" value="1"/>
</dbReference>
<keyword evidence="1" id="KW-0805">Transcription regulation</keyword>
<evidence type="ECO:0000313" key="6">
    <source>
        <dbReference type="EMBL" id="NKX44544.1"/>
    </source>
</evidence>
<feature type="domain" description="HTH gntR-type" evidence="5">
    <location>
        <begin position="17"/>
        <end position="84"/>
    </location>
</feature>
<keyword evidence="3" id="KW-0804">Transcription</keyword>
<dbReference type="AlphaFoldDB" id="A0A7X6GY41"/>
<evidence type="ECO:0000256" key="3">
    <source>
        <dbReference type="ARBA" id="ARBA00023163"/>
    </source>
</evidence>
<sequence>MQMRDTIRESVARRRQRPLVIEVRDELERMILHGEIAPGERLNENALAEQLGVSRGPVREAARSLEREGLVQAVANQGVFVRKLSIADALELYDLRAMMAGYLCGALAGRADGAIRAELRGLVEAMDRAIAAGDERRYFDLNLQFHDRIAEASGAERARALYSALCKEVRLMRLRVLQGEPSLRQSNEEHRRIVAAIEAGDAAAATAAGAGHHENGKKRLLDTIGQRDT</sequence>
<evidence type="ECO:0000256" key="4">
    <source>
        <dbReference type="SAM" id="MobiDB-lite"/>
    </source>
</evidence>
<dbReference type="PRINTS" id="PR00035">
    <property type="entry name" value="HTHGNTR"/>
</dbReference>
<dbReference type="InterPro" id="IPR000524">
    <property type="entry name" value="Tscrpt_reg_HTH_GntR"/>
</dbReference>
<dbReference type="InterPro" id="IPR036390">
    <property type="entry name" value="WH_DNA-bd_sf"/>
</dbReference>
<dbReference type="Gene3D" id="1.10.10.10">
    <property type="entry name" value="Winged helix-like DNA-binding domain superfamily/Winged helix DNA-binding domain"/>
    <property type="match status" value="1"/>
</dbReference>
<dbReference type="InterPro" id="IPR008920">
    <property type="entry name" value="TF_FadR/GntR_C"/>
</dbReference>
<dbReference type="InterPro" id="IPR036388">
    <property type="entry name" value="WH-like_DNA-bd_sf"/>
</dbReference>
<dbReference type="CDD" id="cd07377">
    <property type="entry name" value="WHTH_GntR"/>
    <property type="match status" value="1"/>
</dbReference>
<evidence type="ECO:0000313" key="7">
    <source>
        <dbReference type="Proteomes" id="UP000526408"/>
    </source>
</evidence>
<name>A0A7X6GY41_9RHOB</name>
<dbReference type="SUPFAM" id="SSF46785">
    <property type="entry name" value="Winged helix' DNA-binding domain"/>
    <property type="match status" value="1"/>
</dbReference>
<dbReference type="Gene3D" id="1.20.120.530">
    <property type="entry name" value="GntR ligand-binding domain-like"/>
    <property type="match status" value="1"/>
</dbReference>
<dbReference type="Pfam" id="PF07729">
    <property type="entry name" value="FCD"/>
    <property type="match status" value="1"/>
</dbReference>
<dbReference type="PANTHER" id="PTHR43537">
    <property type="entry name" value="TRANSCRIPTIONAL REGULATOR, GNTR FAMILY"/>
    <property type="match status" value="1"/>
</dbReference>
<dbReference type="SUPFAM" id="SSF48008">
    <property type="entry name" value="GntR ligand-binding domain-like"/>
    <property type="match status" value="1"/>
</dbReference>
<accession>A0A7X6GY41</accession>
<feature type="region of interest" description="Disordered" evidence="4">
    <location>
        <begin position="207"/>
        <end position="229"/>
    </location>
</feature>
<evidence type="ECO:0000256" key="2">
    <source>
        <dbReference type="ARBA" id="ARBA00023125"/>
    </source>
</evidence>
<evidence type="ECO:0000256" key="1">
    <source>
        <dbReference type="ARBA" id="ARBA00023015"/>
    </source>
</evidence>
<dbReference type="InterPro" id="IPR011711">
    <property type="entry name" value="GntR_C"/>
</dbReference>
<comment type="caution">
    <text evidence="6">The sequence shown here is derived from an EMBL/GenBank/DDBJ whole genome shotgun (WGS) entry which is preliminary data.</text>
</comment>
<keyword evidence="2" id="KW-0238">DNA-binding</keyword>
<keyword evidence="7" id="KW-1185">Reference proteome</keyword>
<feature type="compositionally biased region" description="Basic and acidic residues" evidence="4">
    <location>
        <begin position="211"/>
        <end position="229"/>
    </location>
</feature>
<dbReference type="Pfam" id="PF00392">
    <property type="entry name" value="GntR"/>
    <property type="match status" value="1"/>
</dbReference>
<dbReference type="GO" id="GO:0003700">
    <property type="term" value="F:DNA-binding transcription factor activity"/>
    <property type="evidence" value="ECO:0007669"/>
    <property type="project" value="InterPro"/>
</dbReference>
<dbReference type="SMART" id="SM00345">
    <property type="entry name" value="HTH_GNTR"/>
    <property type="match status" value="1"/>
</dbReference>
<protein>
    <submittedName>
        <fullName evidence="6">FCD domain-containing protein</fullName>
    </submittedName>
</protein>